<dbReference type="InterPro" id="IPR007383">
    <property type="entry name" value="DUF445"/>
</dbReference>
<evidence type="ECO:0000256" key="1">
    <source>
        <dbReference type="SAM" id="Phobius"/>
    </source>
</evidence>
<organism evidence="2 3">
    <name type="scientific">Caldovatus aquaticus</name>
    <dbReference type="NCBI Taxonomy" id="2865671"/>
    <lineage>
        <taxon>Bacteria</taxon>
        <taxon>Pseudomonadati</taxon>
        <taxon>Pseudomonadota</taxon>
        <taxon>Alphaproteobacteria</taxon>
        <taxon>Acetobacterales</taxon>
        <taxon>Roseomonadaceae</taxon>
        <taxon>Caldovatus</taxon>
    </lineage>
</organism>
<dbReference type="Pfam" id="PF04286">
    <property type="entry name" value="DUF445"/>
    <property type="match status" value="1"/>
</dbReference>
<name>A0ABS7EXU4_9PROT</name>
<dbReference type="EMBL" id="JAHZUY010000002">
    <property type="protein sequence ID" value="MBW8268054.1"/>
    <property type="molecule type" value="Genomic_DNA"/>
</dbReference>
<proteinExistence type="predicted"/>
<keyword evidence="1" id="KW-1133">Transmembrane helix</keyword>
<keyword evidence="1" id="KW-0472">Membrane</keyword>
<dbReference type="PANTHER" id="PTHR38442">
    <property type="entry name" value="INNER MEMBRANE PROTEIN-RELATED"/>
    <property type="match status" value="1"/>
</dbReference>
<keyword evidence="3" id="KW-1185">Reference proteome</keyword>
<gene>
    <name evidence="2" type="ORF">K1J50_00980</name>
</gene>
<reference evidence="2 3" key="1">
    <citation type="submission" date="2021-08" db="EMBL/GenBank/DDBJ databases">
        <title>Caldovatus sediminis gen. nov., sp. nov., a moderately thermophilic bacterium isolated from a hot spring.</title>
        <authorList>
            <person name="Hu C.-J."/>
            <person name="Li W.-J."/>
            <person name="Xian W.-D."/>
        </authorList>
    </citation>
    <scope>NUCLEOTIDE SEQUENCE [LARGE SCALE GENOMIC DNA]</scope>
    <source>
        <strain evidence="2 3">SYSU G05006</strain>
    </source>
</reference>
<evidence type="ECO:0000313" key="2">
    <source>
        <dbReference type="EMBL" id="MBW8268054.1"/>
    </source>
</evidence>
<dbReference type="RefSeq" id="WP_220115563.1">
    <property type="nucleotide sequence ID" value="NZ_JAHZUY010000002.1"/>
</dbReference>
<keyword evidence="1" id="KW-0812">Transmembrane</keyword>
<comment type="caution">
    <text evidence="2">The sequence shown here is derived from an EMBL/GenBank/DDBJ whole genome shotgun (WGS) entry which is preliminary data.</text>
</comment>
<evidence type="ECO:0000313" key="3">
    <source>
        <dbReference type="Proteomes" id="UP001519924"/>
    </source>
</evidence>
<feature type="transmembrane region" description="Helical" evidence="1">
    <location>
        <begin position="404"/>
        <end position="427"/>
    </location>
</feature>
<dbReference type="Proteomes" id="UP001519924">
    <property type="component" value="Unassembled WGS sequence"/>
</dbReference>
<accession>A0ABS7EXU4</accession>
<protein>
    <submittedName>
        <fullName evidence="2">DUF445 domain-containing protein</fullName>
    </submittedName>
</protein>
<dbReference type="PANTHER" id="PTHR38442:SF1">
    <property type="entry name" value="INNER MEMBRANE PROTEIN"/>
    <property type="match status" value="1"/>
</dbReference>
<sequence length="432" mass="46061">MQGRPPAPRSVPADPETELRRALARHRAIATGLLVAMGGLTLLAYRLPPGYGTDLLQAGAKAGLVGGLADWFAVTALFRRPLGLPIPHTAIIPRQKDRLGRALGSFVANHVFTEAELHRVIGRLDLAAILRGFLTDPQAIRPAAAALAAGLPRVLASLEDGRARRLAQRLLPRWLGGPAAARLLARALRALVASGRHQEVFDLVLARIKVLLAEKEEQLREAIAARVRAEGGALVGWLAGAAIARRVLAAVNEQLARVEPSDSDLRAAFDAWVQAEIERLETDPERAAAIGRALRGAFANPAVATWLGDVWARLRAALEADAADPSGRTVAALEAALANAGRLLTEDEAAREQLNRGTERVLLALLPAARLHLAAFIAEVVQGWDSATVVEKIELRVGRDLQYVRMNGTLVGFLAGAALFALLSAVFGRVAH</sequence>